<gene>
    <name evidence="2" type="ORF">ACFSR8_15035</name>
</gene>
<feature type="chain" id="PRO_5045419587" evidence="1">
    <location>
        <begin position="21"/>
        <end position="1627"/>
    </location>
</feature>
<proteinExistence type="predicted"/>
<dbReference type="InterPro" id="IPR026341">
    <property type="entry name" value="T9SS_type_B"/>
</dbReference>
<name>A0ABW5TFZ2_9FLAO</name>
<dbReference type="EMBL" id="JBHULY010000039">
    <property type="protein sequence ID" value="MFD2727538.1"/>
    <property type="molecule type" value="Genomic_DNA"/>
</dbReference>
<feature type="signal peptide" evidence="1">
    <location>
        <begin position="1"/>
        <end position="20"/>
    </location>
</feature>
<dbReference type="NCBIfam" id="NF038133">
    <property type="entry name" value="choice_anch_L"/>
    <property type="match status" value="1"/>
</dbReference>
<dbReference type="NCBIfam" id="TIGR04131">
    <property type="entry name" value="Bac_Flav_CTERM"/>
    <property type="match status" value="1"/>
</dbReference>
<keyword evidence="3" id="KW-1185">Reference proteome</keyword>
<accession>A0ABW5TFZ2</accession>
<evidence type="ECO:0000256" key="1">
    <source>
        <dbReference type="SAM" id="SignalP"/>
    </source>
</evidence>
<sequence>MKKSLHVCLLLIALVFAVNSAVSQQITVNGNVTVRQLIEDNLVDGCVEVSNITSTVNGNSTGFRSYGEFSRGSSNFPFENGIMLSTGAAESAGNAVTTTTLSEGSDIWGTDPDLEAALGITNTLNATSIEFDFVSISNRVQFNYLLASEEYSGINPCNVSDGFAFLIREAGSGLPYQNIALVPGTTTPVNTNTVHDEIVGVCAAQNEQYFDGYNIGDTNYNGRTEVFTASTTITPFVTYHIKLVIADGFDNEFDSAVFIEGDSFKILDLGDDIDTCAQSITLDGDIQSPSATYAWFRDNVLISGETNPTLDVTQSGTYRVEITNTLNSTACVEEDEIVVNIQTEITLSPISDYMLCDDLSGDEVETFDLSTKNTEVMGIFPSTFTNTTFSYHLSDADARNSANPITTPIQNTSLTQPIFIRIDDMDTGCIAYSTFNLVVNPIPDIMDPSVLEICDTDNDPSDGFTTIDLTVKDDEITMGDTALTVSYHYNALDADNGNNPIPTPYVNTNTPSETVYVRVINSATGCYNTSAPLTINITNGPVINREPTPLDGCDTDHDGFDTFDLTQAISDVLDGLPLSDVTVSFHESNDDAVNNTDAIANETNYQNIAPEVQVVYVRVEDNATGCASIAPLEIHTNLLLTGTDTGDFALCDDPSNDGIIDFNLFIVETFIADNIDNVTVTFYESEAEYNANNPIDKNNLYPASNPTTLFIEIENGSCTEVSEINLIVNPVLIFDPFDPVPYCDDDDDGIVSIDLSSFDELILGGNTDFIVTYFGSFDDADTNFDPLPPFYTNSQPQETIYARIESDGTGCYTVNEFQIEVVAAPGVTTPTPFTVCDDDQDGLTVLNLEDKILEIVPDTTGLDISFFTNENDAINDTNPITTPTDYETGTQTIYVRVTSNTTVSRCYDIAELEVYVNTVPVFSTISNFQICEDDGDNQAEFLFSDWDAEILNGQTGKEVLYFEDAGYTNPIDKNTLYINTSSPQTIYVRVENITDASCMAETSFFIEVGANPVYNVPGSFLVCDDASNDGVETFDLQRKIDEISQGSPSDLIISFFNDEQNALDNVNQIDLQYTNTQNPEQLYARIENNGSDCTVIEEFGINVVASPDLSEAEVFTQCDDDYDGLVSFNLDDAEYENFDRFQTDISVHYFENMADVEDDNLAIPNPNSYMSASGTVYIKVTNNQTTCFTVIPLTLEVIALPNINFNDIIPICDNDTNTFDLSTVDEMLVDDVNAVIINYFNSSTDAQNNMGALNDTYSYSASSHTIYTRIESVSTQCITYSSFTLQINPNPIANAPQNLIKCDDDDDGLLVFNLTEANADILGTQPAGDYNITFYNTFDDAEMDTNRIPSSYEATDGEIIYARLENGNTGCYDTTQFATMINPLPIIPIEDVPLCIDDLPLIIDAYTGNPNDTYLWSTTVNPAVNGFTGSQITLTNTSQVGDYTVEVTRPHANAESCVDSKTITVIDSQQAIFAEPEIVNFSDPNSVVVNVNGIGNYVYRLNEGEPQTSNVFLNVPLGENTIYVDDLSGCATAETEVFIIDIPKFVTPNGDGDFDTWHIVGANMLPGSLVYIYNRHGKLLKMLAHNSPGWDGTFNGSNMPADDYWFSADIVQNGESFNIRGHFALKR</sequence>
<protein>
    <submittedName>
        <fullName evidence="2">Choice-of-anchor L domain-containing protein</fullName>
    </submittedName>
</protein>
<dbReference type="Proteomes" id="UP001597476">
    <property type="component" value="Unassembled WGS sequence"/>
</dbReference>
<evidence type="ECO:0000313" key="2">
    <source>
        <dbReference type="EMBL" id="MFD2727538.1"/>
    </source>
</evidence>
<dbReference type="InterPro" id="IPR049804">
    <property type="entry name" value="Choice_anch_L"/>
</dbReference>
<organism evidence="2 3">
    <name type="scientific">Hyunsoonleella rubra</name>
    <dbReference type="NCBI Taxonomy" id="1737062"/>
    <lineage>
        <taxon>Bacteria</taxon>
        <taxon>Pseudomonadati</taxon>
        <taxon>Bacteroidota</taxon>
        <taxon>Flavobacteriia</taxon>
        <taxon>Flavobacteriales</taxon>
        <taxon>Flavobacteriaceae</taxon>
    </lineage>
</organism>
<evidence type="ECO:0000313" key="3">
    <source>
        <dbReference type="Proteomes" id="UP001597476"/>
    </source>
</evidence>
<keyword evidence="1" id="KW-0732">Signal</keyword>
<dbReference type="RefSeq" id="WP_380293497.1">
    <property type="nucleotide sequence ID" value="NZ_JBHULY010000039.1"/>
</dbReference>
<dbReference type="InterPro" id="IPR013783">
    <property type="entry name" value="Ig-like_fold"/>
</dbReference>
<dbReference type="Gene3D" id="2.60.40.10">
    <property type="entry name" value="Immunoglobulins"/>
    <property type="match status" value="1"/>
</dbReference>
<dbReference type="Pfam" id="PF13585">
    <property type="entry name" value="CHU_C"/>
    <property type="match status" value="1"/>
</dbReference>
<reference evidence="3" key="1">
    <citation type="journal article" date="2019" name="Int. J. Syst. Evol. Microbiol.">
        <title>The Global Catalogue of Microorganisms (GCM) 10K type strain sequencing project: providing services to taxonomists for standard genome sequencing and annotation.</title>
        <authorList>
            <consortium name="The Broad Institute Genomics Platform"/>
            <consortium name="The Broad Institute Genome Sequencing Center for Infectious Disease"/>
            <person name="Wu L."/>
            <person name="Ma J."/>
        </authorList>
    </citation>
    <scope>NUCLEOTIDE SEQUENCE [LARGE SCALE GENOMIC DNA]</scope>
    <source>
        <strain evidence="3">KCTC 42398</strain>
    </source>
</reference>
<comment type="caution">
    <text evidence="2">The sequence shown here is derived from an EMBL/GenBank/DDBJ whole genome shotgun (WGS) entry which is preliminary data.</text>
</comment>